<sequence>MDLLTKEKSRQKRKGVNNQNNSASYFWLFNTILHHHVINKNQLKKPIQWSEIG</sequence>
<evidence type="ECO:0000313" key="1">
    <source>
        <dbReference type="EMBL" id="GAI85253.1"/>
    </source>
</evidence>
<comment type="caution">
    <text evidence="1">The sequence shown here is derived from an EMBL/GenBank/DDBJ whole genome shotgun (WGS) entry which is preliminary data.</text>
</comment>
<organism evidence="1">
    <name type="scientific">marine sediment metagenome</name>
    <dbReference type="NCBI Taxonomy" id="412755"/>
    <lineage>
        <taxon>unclassified sequences</taxon>
        <taxon>metagenomes</taxon>
        <taxon>ecological metagenomes</taxon>
    </lineage>
</organism>
<name>X1RX51_9ZZZZ</name>
<gene>
    <name evidence="1" type="ORF">S12H4_19672</name>
</gene>
<protein>
    <submittedName>
        <fullName evidence="1">Uncharacterized protein</fullName>
    </submittedName>
</protein>
<dbReference type="AlphaFoldDB" id="X1RX51"/>
<dbReference type="EMBL" id="BARW01009862">
    <property type="protein sequence ID" value="GAI85253.1"/>
    <property type="molecule type" value="Genomic_DNA"/>
</dbReference>
<accession>X1RX51</accession>
<proteinExistence type="predicted"/>
<reference evidence="1" key="1">
    <citation type="journal article" date="2014" name="Front. Microbiol.">
        <title>High frequency of phylogenetically diverse reductive dehalogenase-homologous genes in deep subseafloor sedimentary metagenomes.</title>
        <authorList>
            <person name="Kawai M."/>
            <person name="Futagami T."/>
            <person name="Toyoda A."/>
            <person name="Takaki Y."/>
            <person name="Nishi S."/>
            <person name="Hori S."/>
            <person name="Arai W."/>
            <person name="Tsubouchi T."/>
            <person name="Morono Y."/>
            <person name="Uchiyama I."/>
            <person name="Ito T."/>
            <person name="Fujiyama A."/>
            <person name="Inagaki F."/>
            <person name="Takami H."/>
        </authorList>
    </citation>
    <scope>NUCLEOTIDE SEQUENCE</scope>
    <source>
        <strain evidence="1">Expedition CK06-06</strain>
    </source>
</reference>